<dbReference type="InterPro" id="IPR002501">
    <property type="entry name" value="PsdUridine_synth_N"/>
</dbReference>
<dbReference type="EC" id="5.4.99.25" evidence="3"/>
<dbReference type="AlphaFoldDB" id="A0A7Y2E6K3"/>
<evidence type="ECO:0000256" key="4">
    <source>
        <dbReference type="ARBA" id="ARBA00022694"/>
    </source>
</evidence>
<dbReference type="Pfam" id="PF01509">
    <property type="entry name" value="TruB_N"/>
    <property type="match status" value="1"/>
</dbReference>
<dbReference type="PANTHER" id="PTHR13767">
    <property type="entry name" value="TRNA-PSEUDOURIDINE SYNTHASE"/>
    <property type="match status" value="1"/>
</dbReference>
<evidence type="ECO:0000256" key="5">
    <source>
        <dbReference type="ARBA" id="ARBA00023235"/>
    </source>
</evidence>
<evidence type="ECO:0000256" key="3">
    <source>
        <dbReference type="ARBA" id="ARBA00012787"/>
    </source>
</evidence>
<dbReference type="InterPro" id="IPR014780">
    <property type="entry name" value="tRNA_psdUridine_synth_TruB"/>
</dbReference>
<feature type="non-terminal residue" evidence="7">
    <location>
        <position position="135"/>
    </location>
</feature>
<feature type="domain" description="Pseudouridine synthase II N-terminal" evidence="6">
    <location>
        <begin position="27"/>
        <end position="135"/>
    </location>
</feature>
<dbReference type="GO" id="GO:0160148">
    <property type="term" value="F:tRNA pseudouridine(55) synthase activity"/>
    <property type="evidence" value="ECO:0007669"/>
    <property type="project" value="UniProtKB-EC"/>
</dbReference>
<dbReference type="InterPro" id="IPR020103">
    <property type="entry name" value="PsdUridine_synth_cat_dom_sf"/>
</dbReference>
<dbReference type="GO" id="GO:0006400">
    <property type="term" value="P:tRNA modification"/>
    <property type="evidence" value="ECO:0007669"/>
    <property type="project" value="TreeGrafter"/>
</dbReference>
<gene>
    <name evidence="7" type="ORF">HKN21_00920</name>
</gene>
<protein>
    <recommendedName>
        <fullName evidence="3">tRNA pseudouridine(55) synthase</fullName>
        <ecNumber evidence="3">5.4.99.25</ecNumber>
    </recommendedName>
</protein>
<dbReference type="Proteomes" id="UP000547674">
    <property type="component" value="Unassembled WGS sequence"/>
</dbReference>
<evidence type="ECO:0000256" key="1">
    <source>
        <dbReference type="ARBA" id="ARBA00000385"/>
    </source>
</evidence>
<dbReference type="PANTHER" id="PTHR13767:SF2">
    <property type="entry name" value="PSEUDOURIDYLATE SYNTHASE TRUB1"/>
    <property type="match status" value="1"/>
</dbReference>
<proteinExistence type="inferred from homology"/>
<keyword evidence="4" id="KW-0819">tRNA processing</keyword>
<reference evidence="7 8" key="1">
    <citation type="submission" date="2020-03" db="EMBL/GenBank/DDBJ databases">
        <title>Metabolic flexibility allows generalist bacteria to become dominant in a frequently disturbed ecosystem.</title>
        <authorList>
            <person name="Chen Y.-J."/>
            <person name="Leung P.M."/>
            <person name="Bay S.K."/>
            <person name="Hugenholtz P."/>
            <person name="Kessler A.J."/>
            <person name="Shelley G."/>
            <person name="Waite D.W."/>
            <person name="Cook P.L."/>
            <person name="Greening C."/>
        </authorList>
    </citation>
    <scope>NUCLEOTIDE SEQUENCE [LARGE SCALE GENOMIC DNA]</scope>
    <source>
        <strain evidence="7">SS_bin_28</strain>
    </source>
</reference>
<dbReference type="Gene3D" id="3.30.2350.10">
    <property type="entry name" value="Pseudouridine synthase"/>
    <property type="match status" value="1"/>
</dbReference>
<organism evidence="7 8">
    <name type="scientific">Eiseniibacteriota bacterium</name>
    <dbReference type="NCBI Taxonomy" id="2212470"/>
    <lineage>
        <taxon>Bacteria</taxon>
        <taxon>Candidatus Eiseniibacteriota</taxon>
    </lineage>
</organism>
<sequence>MNQESGWVIIDKPSGPTSRKIVNQVSRALKIRKVGHAGTLDPFAEGVLILAWNKATPLVPFFQDLPKTYEVEAEFGRATDTQDRTGTTTETFPWQHLSLDQVEEAMKPLRGVIQQVPPMYSALRHEGTRLYDLAR</sequence>
<keyword evidence="5" id="KW-0413">Isomerase</keyword>
<name>A0A7Y2E6K3_UNCEI</name>
<evidence type="ECO:0000259" key="6">
    <source>
        <dbReference type="Pfam" id="PF01509"/>
    </source>
</evidence>
<accession>A0A7Y2E6K3</accession>
<comment type="catalytic activity">
    <reaction evidence="1">
        <text>uridine(55) in tRNA = pseudouridine(55) in tRNA</text>
        <dbReference type="Rhea" id="RHEA:42532"/>
        <dbReference type="Rhea" id="RHEA-COMP:10101"/>
        <dbReference type="Rhea" id="RHEA-COMP:10102"/>
        <dbReference type="ChEBI" id="CHEBI:65314"/>
        <dbReference type="ChEBI" id="CHEBI:65315"/>
        <dbReference type="EC" id="5.4.99.25"/>
    </reaction>
</comment>
<dbReference type="SUPFAM" id="SSF55120">
    <property type="entry name" value="Pseudouridine synthase"/>
    <property type="match status" value="1"/>
</dbReference>
<comment type="similarity">
    <text evidence="2">Belongs to the pseudouridine synthase TruB family. Type 1 subfamily.</text>
</comment>
<dbReference type="GO" id="GO:1990481">
    <property type="term" value="P:mRNA pseudouridine synthesis"/>
    <property type="evidence" value="ECO:0007669"/>
    <property type="project" value="TreeGrafter"/>
</dbReference>
<evidence type="ECO:0000256" key="2">
    <source>
        <dbReference type="ARBA" id="ARBA00005642"/>
    </source>
</evidence>
<evidence type="ECO:0000313" key="7">
    <source>
        <dbReference type="EMBL" id="NNF05297.1"/>
    </source>
</evidence>
<evidence type="ECO:0000313" key="8">
    <source>
        <dbReference type="Proteomes" id="UP000547674"/>
    </source>
</evidence>
<comment type="caution">
    <text evidence="7">The sequence shown here is derived from an EMBL/GenBank/DDBJ whole genome shotgun (WGS) entry which is preliminary data.</text>
</comment>
<dbReference type="GO" id="GO:0003723">
    <property type="term" value="F:RNA binding"/>
    <property type="evidence" value="ECO:0007669"/>
    <property type="project" value="InterPro"/>
</dbReference>
<dbReference type="EMBL" id="JABDJR010000029">
    <property type="protein sequence ID" value="NNF05297.1"/>
    <property type="molecule type" value="Genomic_DNA"/>
</dbReference>